<evidence type="ECO:0000313" key="4">
    <source>
        <dbReference type="Proteomes" id="UP001176517"/>
    </source>
</evidence>
<feature type="region of interest" description="Disordered" evidence="1">
    <location>
        <begin position="433"/>
        <end position="622"/>
    </location>
</feature>
<comment type="caution">
    <text evidence="3">The sequence shown here is derived from an EMBL/GenBank/DDBJ whole genome shotgun (WGS) entry which is preliminary data.</text>
</comment>
<name>A0AAN6GVV6_9BASI</name>
<reference evidence="3" key="1">
    <citation type="journal article" date="2023" name="PhytoFront">
        <title>Draft Genome Resources of Seven Strains of Tilletia horrida, Causal Agent of Kernel Smut of Rice.</title>
        <authorList>
            <person name="Khanal S."/>
            <person name="Antony Babu S."/>
            <person name="Zhou X.G."/>
        </authorList>
    </citation>
    <scope>NUCLEOTIDE SEQUENCE</scope>
    <source>
        <strain evidence="3">TX6</strain>
    </source>
</reference>
<feature type="region of interest" description="Disordered" evidence="1">
    <location>
        <begin position="315"/>
        <end position="402"/>
    </location>
</feature>
<evidence type="ECO:0000256" key="1">
    <source>
        <dbReference type="SAM" id="MobiDB-lite"/>
    </source>
</evidence>
<keyword evidence="2" id="KW-1133">Transmembrane helix</keyword>
<protein>
    <submittedName>
        <fullName evidence="3">Uncharacterized protein</fullName>
    </submittedName>
</protein>
<evidence type="ECO:0000256" key="2">
    <source>
        <dbReference type="SAM" id="Phobius"/>
    </source>
</evidence>
<sequence length="622" mass="65802">MAQVSQSGERSSTQPNERTALLTGTGASSSSSSATNNAQAETVASPSRYQSTGPDAQGKRPSSYIIVTAPTAEHNQIAVLDSVPYRQQASSSPTPPRFRLLLPLIALLDLLVSAFLCVTAYEKYAHPDPDKHGAKEAAQAAQRLAFWLMACAVFRTLVLAGVGFSKRTRSLGVLIAATCLLSVLFVMSIANMLLEAHALQSKRNVNGAGTRLYALRKAHVSHITVPELPLPVLPLFTGQQLLFTVLEWAAFIAVVGVRLPPGKNPVKARRWARTLQHHDAEGLDVRSLNEHLDHADLGSGGDSDDEDYAGEGMRHDLAHETRPQSPQSVRPYRARKAEDNETVSSSIRPIAPQSPHFPMGSPSPAPSFHAAQSQNQGQQRPSSVRSGPITPLRTSSTGAAFRDVMSPADVSEEAGSSSAQIVPDLELQLDASGLSLPPSVASPDGADNMIDDDLEHDPQDIIDIPSDKRLSRQESKRRLAKAYARSNASSSSINALPGSSGSANRRSFAGGRRDSTAASIRTTNSTSTNMGLPISTPSIPDRRTSTSFRAQSPPLVSNPATPTGATSPVARARGGAGSQGLLKGKSGKLGIGIGLGRRPSWLGGPKRDGSSGSHSNNPSRPE</sequence>
<feature type="transmembrane region" description="Helical" evidence="2">
    <location>
        <begin position="171"/>
        <end position="194"/>
    </location>
</feature>
<keyword evidence="4" id="KW-1185">Reference proteome</keyword>
<accession>A0AAN6GVV6</accession>
<feature type="compositionally biased region" description="Polar residues" evidence="1">
    <location>
        <begin position="610"/>
        <end position="622"/>
    </location>
</feature>
<feature type="transmembrane region" description="Helical" evidence="2">
    <location>
        <begin position="100"/>
        <end position="121"/>
    </location>
</feature>
<keyword evidence="2" id="KW-0472">Membrane</keyword>
<feature type="compositionally biased region" description="Polar residues" evidence="1">
    <location>
        <begin position="1"/>
        <end position="17"/>
    </location>
</feature>
<feature type="compositionally biased region" description="Polar residues" evidence="1">
    <location>
        <begin position="39"/>
        <end position="54"/>
    </location>
</feature>
<feature type="compositionally biased region" description="Low complexity" evidence="1">
    <location>
        <begin position="19"/>
        <end position="38"/>
    </location>
</feature>
<organism evidence="3 4">
    <name type="scientific">Tilletia horrida</name>
    <dbReference type="NCBI Taxonomy" id="155126"/>
    <lineage>
        <taxon>Eukaryota</taxon>
        <taxon>Fungi</taxon>
        <taxon>Dikarya</taxon>
        <taxon>Basidiomycota</taxon>
        <taxon>Ustilaginomycotina</taxon>
        <taxon>Exobasidiomycetes</taxon>
        <taxon>Tilletiales</taxon>
        <taxon>Tilletiaceae</taxon>
        <taxon>Tilletia</taxon>
    </lineage>
</organism>
<gene>
    <name evidence="3" type="ORF">OC846_000462</name>
</gene>
<feature type="region of interest" description="Disordered" evidence="1">
    <location>
        <begin position="1"/>
        <end position="61"/>
    </location>
</feature>
<proteinExistence type="predicted"/>
<dbReference type="EMBL" id="JAPDMZ010000005">
    <property type="protein sequence ID" value="KAK0557474.1"/>
    <property type="molecule type" value="Genomic_DNA"/>
</dbReference>
<feature type="compositionally biased region" description="Basic and acidic residues" evidence="1">
    <location>
        <begin position="465"/>
        <end position="477"/>
    </location>
</feature>
<evidence type="ECO:0000313" key="3">
    <source>
        <dbReference type="EMBL" id="KAK0557474.1"/>
    </source>
</evidence>
<keyword evidence="2" id="KW-0812">Transmembrane</keyword>
<dbReference type="Proteomes" id="UP001176517">
    <property type="component" value="Unassembled WGS sequence"/>
</dbReference>
<feature type="compositionally biased region" description="Polar residues" evidence="1">
    <location>
        <begin position="545"/>
        <end position="566"/>
    </location>
</feature>
<feature type="compositionally biased region" description="Low complexity" evidence="1">
    <location>
        <begin position="481"/>
        <end position="495"/>
    </location>
</feature>
<feature type="compositionally biased region" description="Polar residues" evidence="1">
    <location>
        <begin position="516"/>
        <end position="538"/>
    </location>
</feature>
<feature type="compositionally biased region" description="Polar residues" evidence="1">
    <location>
        <begin position="370"/>
        <end position="385"/>
    </location>
</feature>
<feature type="transmembrane region" description="Helical" evidence="2">
    <location>
        <begin position="144"/>
        <end position="164"/>
    </location>
</feature>
<dbReference type="AlphaFoldDB" id="A0AAN6GVV6"/>